<dbReference type="Proteomes" id="UP001057868">
    <property type="component" value="Unassembled WGS sequence"/>
</dbReference>
<gene>
    <name evidence="1" type="ORF">CFOLD11_25080</name>
</gene>
<comment type="caution">
    <text evidence="1">The sequence shown here is derived from an EMBL/GenBank/DDBJ whole genome shotgun (WGS) entry which is preliminary data.</text>
</comment>
<protein>
    <submittedName>
        <fullName evidence="1">Uncharacterized protein</fullName>
    </submittedName>
</protein>
<keyword evidence="2" id="KW-1185">Reference proteome</keyword>
<sequence length="77" mass="8748">MNEGQERFLGYILERAQEDKVEEAKALLAGNFKKQAEGTFTAEDAKQFAIKIITFLKPEKVEEVQAVMKQFAQNSSH</sequence>
<proteinExistence type="predicted"/>
<reference evidence="1" key="1">
    <citation type="journal article" date="2023" name="Int. J. Syst. Evol. Microbiol.">
        <title>&lt;i&gt;Clostridium folliculivorans&lt;/i&gt; sp. nov., isolated from soil samples of an organic paddy in Japan.</title>
        <authorList>
            <person name="Tazawa J."/>
            <person name="Kobayashi H."/>
            <person name="Tanizawa Y."/>
            <person name="Uchino A."/>
            <person name="Tanaka F."/>
            <person name="Urashima Y."/>
            <person name="Miura S."/>
            <person name="Sakamoto M."/>
            <person name="Ohkuma M."/>
            <person name="Tohno M."/>
        </authorList>
    </citation>
    <scope>NUCLEOTIDE SEQUENCE</scope>
    <source>
        <strain evidence="1">D1-1</strain>
    </source>
</reference>
<dbReference type="AlphaFoldDB" id="A0A9W6DBA4"/>
<evidence type="ECO:0000313" key="1">
    <source>
        <dbReference type="EMBL" id="GKU25682.1"/>
    </source>
</evidence>
<dbReference type="EMBL" id="BQXY01000003">
    <property type="protein sequence ID" value="GKU25682.1"/>
    <property type="molecule type" value="Genomic_DNA"/>
</dbReference>
<evidence type="ECO:0000313" key="2">
    <source>
        <dbReference type="Proteomes" id="UP001057868"/>
    </source>
</evidence>
<organism evidence="1 2">
    <name type="scientific">Clostridium folliculivorans</name>
    <dbReference type="NCBI Taxonomy" id="2886038"/>
    <lineage>
        <taxon>Bacteria</taxon>
        <taxon>Bacillati</taxon>
        <taxon>Bacillota</taxon>
        <taxon>Clostridia</taxon>
        <taxon>Eubacteriales</taxon>
        <taxon>Clostridiaceae</taxon>
        <taxon>Clostridium</taxon>
    </lineage>
</organism>
<dbReference type="RefSeq" id="WP_261852625.1">
    <property type="nucleotide sequence ID" value="NZ_BQXY01000003.1"/>
</dbReference>
<accession>A0A9W6DBA4</accession>
<name>A0A9W6DBA4_9CLOT</name>